<sequence>MLARKKRSPMLPPNSGPKALLIISNENLTNTNNYNKCIYQILTLTTASSSTTSSSTISITPTTSVYEYLPLRLTFVFLAIFKLVFKQNEMNIKY</sequence>
<evidence type="ECO:0000313" key="2">
    <source>
        <dbReference type="Proteomes" id="UP000593567"/>
    </source>
</evidence>
<evidence type="ECO:0000313" key="1">
    <source>
        <dbReference type="EMBL" id="KAF6020285.1"/>
    </source>
</evidence>
<accession>A0A7J7J2H0</accession>
<proteinExistence type="predicted"/>
<dbReference type="Proteomes" id="UP000593567">
    <property type="component" value="Unassembled WGS sequence"/>
</dbReference>
<organism evidence="1 2">
    <name type="scientific">Bugula neritina</name>
    <name type="common">Brown bryozoan</name>
    <name type="synonym">Sertularia neritina</name>
    <dbReference type="NCBI Taxonomy" id="10212"/>
    <lineage>
        <taxon>Eukaryota</taxon>
        <taxon>Metazoa</taxon>
        <taxon>Spiralia</taxon>
        <taxon>Lophotrochozoa</taxon>
        <taxon>Bryozoa</taxon>
        <taxon>Gymnolaemata</taxon>
        <taxon>Cheilostomatida</taxon>
        <taxon>Flustrina</taxon>
        <taxon>Buguloidea</taxon>
        <taxon>Bugulidae</taxon>
        <taxon>Bugula</taxon>
    </lineage>
</organism>
<keyword evidence="2" id="KW-1185">Reference proteome</keyword>
<comment type="caution">
    <text evidence="1">The sequence shown here is derived from an EMBL/GenBank/DDBJ whole genome shotgun (WGS) entry which is preliminary data.</text>
</comment>
<protein>
    <submittedName>
        <fullName evidence="1">Uncharacterized protein</fullName>
    </submittedName>
</protein>
<reference evidence="1" key="1">
    <citation type="submission" date="2020-06" db="EMBL/GenBank/DDBJ databases">
        <title>Draft genome of Bugula neritina, a colonial animal packing powerful symbionts and potential medicines.</title>
        <authorList>
            <person name="Rayko M."/>
        </authorList>
    </citation>
    <scope>NUCLEOTIDE SEQUENCE [LARGE SCALE GENOMIC DNA]</scope>
    <source>
        <strain evidence="1">Kwan_BN1</strain>
    </source>
</reference>
<gene>
    <name evidence="1" type="ORF">EB796_021416</name>
</gene>
<dbReference type="AlphaFoldDB" id="A0A7J7J2H0"/>
<name>A0A7J7J2H0_BUGNE</name>
<dbReference type="EMBL" id="VXIV02003183">
    <property type="protein sequence ID" value="KAF6020285.1"/>
    <property type="molecule type" value="Genomic_DNA"/>
</dbReference>